<dbReference type="Proteomes" id="UP001430953">
    <property type="component" value="Unassembled WGS sequence"/>
</dbReference>
<name>A0AAW2FJR3_9HYME</name>
<evidence type="ECO:0000313" key="3">
    <source>
        <dbReference type="Proteomes" id="UP001430953"/>
    </source>
</evidence>
<keyword evidence="3" id="KW-1185">Reference proteome</keyword>
<reference evidence="2 3" key="1">
    <citation type="submission" date="2023-03" db="EMBL/GenBank/DDBJ databases">
        <title>High recombination rates correlate with genetic variation in Cardiocondyla obscurior ants.</title>
        <authorList>
            <person name="Errbii M."/>
        </authorList>
    </citation>
    <scope>NUCLEOTIDE SEQUENCE [LARGE SCALE GENOMIC DNA]</scope>
    <source>
        <strain evidence="2">Alpha-2009</strain>
        <tissue evidence="2">Whole body</tissue>
    </source>
</reference>
<feature type="region of interest" description="Disordered" evidence="1">
    <location>
        <begin position="1"/>
        <end position="101"/>
    </location>
</feature>
<evidence type="ECO:0000256" key="1">
    <source>
        <dbReference type="SAM" id="MobiDB-lite"/>
    </source>
</evidence>
<gene>
    <name evidence="2" type="ORF">PUN28_011516</name>
</gene>
<feature type="compositionally biased region" description="Pro residues" evidence="1">
    <location>
        <begin position="43"/>
        <end position="56"/>
    </location>
</feature>
<feature type="compositionally biased region" description="Low complexity" evidence="1">
    <location>
        <begin position="92"/>
        <end position="101"/>
    </location>
</feature>
<organism evidence="2 3">
    <name type="scientific">Cardiocondyla obscurior</name>
    <dbReference type="NCBI Taxonomy" id="286306"/>
    <lineage>
        <taxon>Eukaryota</taxon>
        <taxon>Metazoa</taxon>
        <taxon>Ecdysozoa</taxon>
        <taxon>Arthropoda</taxon>
        <taxon>Hexapoda</taxon>
        <taxon>Insecta</taxon>
        <taxon>Pterygota</taxon>
        <taxon>Neoptera</taxon>
        <taxon>Endopterygota</taxon>
        <taxon>Hymenoptera</taxon>
        <taxon>Apocrita</taxon>
        <taxon>Aculeata</taxon>
        <taxon>Formicoidea</taxon>
        <taxon>Formicidae</taxon>
        <taxon>Myrmicinae</taxon>
        <taxon>Cardiocondyla</taxon>
    </lineage>
</organism>
<evidence type="ECO:0000313" key="2">
    <source>
        <dbReference type="EMBL" id="KAL0114285.1"/>
    </source>
</evidence>
<comment type="caution">
    <text evidence="2">The sequence shown here is derived from an EMBL/GenBank/DDBJ whole genome shotgun (WGS) entry which is preliminary data.</text>
</comment>
<proteinExistence type="predicted"/>
<dbReference type="EMBL" id="JADYXP020000011">
    <property type="protein sequence ID" value="KAL0114285.1"/>
    <property type="molecule type" value="Genomic_DNA"/>
</dbReference>
<accession>A0AAW2FJR3</accession>
<sequence>MRRPPAAPYTHSGEEVIPRSARPSRSTVETSSRGPRRRHRFPRAPPSPPPPPPPTTASPRPSSGRSHALFLSSPGSLLNPRFVSRSPGVRETLPSPSTSPLTLWRGSRWAPSWTERVDFRHAHLDSCSAREFDLIDNEIHSLNAGRSREMQIKVTFEKSKTAW</sequence>
<dbReference type="AlphaFoldDB" id="A0AAW2FJR3"/>
<feature type="compositionally biased region" description="Low complexity" evidence="1">
    <location>
        <begin position="57"/>
        <end position="66"/>
    </location>
</feature>
<protein>
    <submittedName>
        <fullName evidence="2">Uncharacterized protein</fullName>
    </submittedName>
</protein>